<accession>A0A117MD92</accession>
<keyword evidence="3" id="KW-0808">Transferase</keyword>
<dbReference type="PATRIC" id="fig|301375.6.peg.1112"/>
<dbReference type="PANTHER" id="PTHR33841:SF1">
    <property type="entry name" value="DNA METHYLTRANSFERASE A"/>
    <property type="match status" value="1"/>
</dbReference>
<keyword evidence="2" id="KW-0489">Methyltransferase</keyword>
<evidence type="ECO:0000256" key="4">
    <source>
        <dbReference type="ARBA" id="ARBA00022691"/>
    </source>
</evidence>
<feature type="domain" description="Type II methyltransferase M.TaqI-like" evidence="9">
    <location>
        <begin position="492"/>
        <end position="684"/>
    </location>
</feature>
<comment type="caution">
    <text evidence="11">The sequence shown here is derived from an EMBL/GenBank/DDBJ whole genome shotgun (WGS) entry which is preliminary data.</text>
</comment>
<dbReference type="InterPro" id="IPR025931">
    <property type="entry name" value="TaqI_C"/>
</dbReference>
<dbReference type="EMBL" id="LGHB01000001">
    <property type="protein sequence ID" value="KUK97690.1"/>
    <property type="molecule type" value="Genomic_DNA"/>
</dbReference>
<evidence type="ECO:0000259" key="9">
    <source>
        <dbReference type="Pfam" id="PF07669"/>
    </source>
</evidence>
<gene>
    <name evidence="11" type="ORF">XE07_0104</name>
</gene>
<dbReference type="SUPFAM" id="SSF53335">
    <property type="entry name" value="S-adenosyl-L-methionine-dependent methyltransferases"/>
    <property type="match status" value="1"/>
</dbReference>
<evidence type="ECO:0000256" key="1">
    <source>
        <dbReference type="ARBA" id="ARBA00011900"/>
    </source>
</evidence>
<dbReference type="PANTHER" id="PTHR33841">
    <property type="entry name" value="DNA METHYLTRANSFERASE YEEA-RELATED"/>
    <property type="match status" value="1"/>
</dbReference>
<keyword evidence="5" id="KW-0680">Restriction system</keyword>
<dbReference type="InterPro" id="IPR003356">
    <property type="entry name" value="DNA_methylase_A-5"/>
</dbReference>
<feature type="domain" description="DNA methylase adenine-specific" evidence="8">
    <location>
        <begin position="322"/>
        <end position="409"/>
    </location>
</feature>
<evidence type="ECO:0000256" key="6">
    <source>
        <dbReference type="ARBA" id="ARBA00023125"/>
    </source>
</evidence>
<evidence type="ECO:0000313" key="12">
    <source>
        <dbReference type="Proteomes" id="UP000053961"/>
    </source>
</evidence>
<dbReference type="AlphaFoldDB" id="A0A117MD92"/>
<dbReference type="Pfam" id="PF12950">
    <property type="entry name" value="TaqI_C"/>
    <property type="match status" value="1"/>
</dbReference>
<dbReference type="GO" id="GO:0008170">
    <property type="term" value="F:N-methyltransferase activity"/>
    <property type="evidence" value="ECO:0007669"/>
    <property type="project" value="InterPro"/>
</dbReference>
<protein>
    <recommendedName>
        <fullName evidence="1">site-specific DNA-methyltransferase (adenine-specific)</fullName>
        <ecNumber evidence="1">2.1.1.72</ecNumber>
    </recommendedName>
</protein>
<sequence length="1049" mass="120912">MAVPEKIIELVENFDRDIDKYKHSYKEEDIKINYINPFFEALGWDVRNKSNNPPDQREVRFEDTLRSEGETQRPDYSFWLDRERKLFLDAKKPSVNIEGGMAPAFQIKRYAWSANLPLAIVTDFEEFAVYDCRTEPFKLDKPKKSRLLLIKYYEYEKRWDEIASLFSKEAVQKGSLGSIPPPRGKKVDDALLEDISDWRNALAASITKMNSVISQKSLNYAVQMTIDRILFLRICEDRSIEDRERLKKLLDEDAVYQSLFELFEVADKKYNSGLFHFHPEEERNNFDTITPSIKIEDKVLKNIIQGLYYPDSPYVFSEIPADILGHVYEQFLGKVIQLDESHKVSVVDKPEVRKAGGVYYTPSYIVDYIVKNTVGKLLEGKTPKDASDLHILDPACGSGSFLIVAYQHLLDWHLDWYKAHLVPLLKDNQKKRKPSDKEVQDLLPSPIEKLGKNARSRSKRIWERASEATLPIEERAEEWHLKTAERKRILLNNIYGVDIDTQAVEVTKLSLLLKVLEGENKATITDLNMYSDERALPDLGDNIKCGNSLIGWDILEERSGFSQDELERINPFIWKDEFKDVFAKGGFDAVIGNPPYIRIQMMKEWAPVEVEFYKEHYQAAKRGNYDIYVVFVEKGLGLLNEKGHLGFILPNKFFNAQYGSPLRCLLSNGQNLREIVNFGHEQIFSDVTTYTCLFFLNKVPNNSFKYTNVEDLNSWKEEGLSITGEIQARNATCAEWNFIVGKGSDLFDRLSKMPVKLGDVAERVFQGIIPGMDAVYSIKLIEEGNNAICYSRVLSKNILIECELLRKIASGSQVKAYTIEDDKSRVIYPYHFEGDNCVLIPPDRMKQDFPLAYDYLQKTRDLLDKRDRGSAKGARWYRYIRTQNIGLQAFPKLAIPRLVHRLCAAYDANADFCLDNVDVGGVILSENSPVGYIYLLGLLNSKLLNYYFKNNSVPFRGGFFSANRQYIERLPIRTIDFSDPKGVARHDKMVKLVESMLDLHKQLQEVGTPHEKTRIQNQIDYTDRQIDALVYELYGLTEDEIAIVEESTK</sequence>
<organism evidence="11 12">
    <name type="scientific">Methanothrix harundinacea</name>
    <dbReference type="NCBI Taxonomy" id="301375"/>
    <lineage>
        <taxon>Archaea</taxon>
        <taxon>Methanobacteriati</taxon>
        <taxon>Methanobacteriota</taxon>
        <taxon>Stenosarchaea group</taxon>
        <taxon>Methanomicrobia</taxon>
        <taxon>Methanotrichales</taxon>
        <taxon>Methanotrichaceae</taxon>
        <taxon>Methanothrix</taxon>
    </lineage>
</organism>
<evidence type="ECO:0000256" key="7">
    <source>
        <dbReference type="ARBA" id="ARBA00047942"/>
    </source>
</evidence>
<dbReference type="GO" id="GO:0009007">
    <property type="term" value="F:site-specific DNA-methyltransferase (adenine-specific) activity"/>
    <property type="evidence" value="ECO:0007669"/>
    <property type="project" value="UniProtKB-EC"/>
</dbReference>
<name>A0A117MD92_9EURY</name>
<comment type="catalytic activity">
    <reaction evidence="7">
        <text>a 2'-deoxyadenosine in DNA + S-adenosyl-L-methionine = an N(6)-methyl-2'-deoxyadenosine in DNA + S-adenosyl-L-homocysteine + H(+)</text>
        <dbReference type="Rhea" id="RHEA:15197"/>
        <dbReference type="Rhea" id="RHEA-COMP:12418"/>
        <dbReference type="Rhea" id="RHEA-COMP:12419"/>
        <dbReference type="ChEBI" id="CHEBI:15378"/>
        <dbReference type="ChEBI" id="CHEBI:57856"/>
        <dbReference type="ChEBI" id="CHEBI:59789"/>
        <dbReference type="ChEBI" id="CHEBI:90615"/>
        <dbReference type="ChEBI" id="CHEBI:90616"/>
        <dbReference type="EC" id="2.1.1.72"/>
    </reaction>
</comment>
<dbReference type="GO" id="GO:0032259">
    <property type="term" value="P:methylation"/>
    <property type="evidence" value="ECO:0007669"/>
    <property type="project" value="UniProtKB-KW"/>
</dbReference>
<dbReference type="PRINTS" id="PR00507">
    <property type="entry name" value="N12N6MTFRASE"/>
</dbReference>
<feature type="domain" description="TaqI-like C-terminal specificity" evidence="10">
    <location>
        <begin position="874"/>
        <end position="972"/>
    </location>
</feature>
<dbReference type="Pfam" id="PF07669">
    <property type="entry name" value="Eco57I"/>
    <property type="match status" value="1"/>
</dbReference>
<proteinExistence type="predicted"/>
<dbReference type="InterPro" id="IPR029063">
    <property type="entry name" value="SAM-dependent_MTases_sf"/>
</dbReference>
<evidence type="ECO:0000259" key="10">
    <source>
        <dbReference type="Pfam" id="PF12950"/>
    </source>
</evidence>
<keyword evidence="6" id="KW-0238">DNA-binding</keyword>
<dbReference type="EC" id="2.1.1.72" evidence="1"/>
<evidence type="ECO:0000256" key="5">
    <source>
        <dbReference type="ARBA" id="ARBA00022747"/>
    </source>
</evidence>
<dbReference type="Pfam" id="PF02384">
    <property type="entry name" value="N6_Mtase"/>
    <property type="match status" value="1"/>
</dbReference>
<dbReference type="PROSITE" id="PS00092">
    <property type="entry name" value="N6_MTASE"/>
    <property type="match status" value="1"/>
</dbReference>
<dbReference type="Gene3D" id="3.90.1570.30">
    <property type="match status" value="1"/>
</dbReference>
<dbReference type="Proteomes" id="UP000053961">
    <property type="component" value="Unassembled WGS sequence"/>
</dbReference>
<dbReference type="Gene3D" id="3.40.50.150">
    <property type="entry name" value="Vaccinia Virus protein VP39"/>
    <property type="match status" value="1"/>
</dbReference>
<dbReference type="InterPro" id="IPR050953">
    <property type="entry name" value="N4_N6_ade-DNA_methylase"/>
</dbReference>
<reference evidence="12" key="1">
    <citation type="journal article" date="2015" name="MBio">
        <title>Genome-Resolved Metagenomic Analysis Reveals Roles for Candidate Phyla and Other Microbial Community Members in Biogeochemical Transformations in Oil Reservoirs.</title>
        <authorList>
            <person name="Hu P."/>
            <person name="Tom L."/>
            <person name="Singh A."/>
            <person name="Thomas B.C."/>
            <person name="Baker B.J."/>
            <person name="Piceno Y.M."/>
            <person name="Andersen G.L."/>
            <person name="Banfield J.F."/>
        </authorList>
    </citation>
    <scope>NUCLEOTIDE SEQUENCE [LARGE SCALE GENOMIC DNA]</scope>
</reference>
<evidence type="ECO:0000259" key="8">
    <source>
        <dbReference type="Pfam" id="PF02384"/>
    </source>
</evidence>
<dbReference type="GO" id="GO:0009307">
    <property type="term" value="P:DNA restriction-modification system"/>
    <property type="evidence" value="ECO:0007669"/>
    <property type="project" value="UniProtKB-KW"/>
</dbReference>
<dbReference type="InterPro" id="IPR011639">
    <property type="entry name" value="MethylTrfase_TaqI-like_dom"/>
</dbReference>
<evidence type="ECO:0000313" key="11">
    <source>
        <dbReference type="EMBL" id="KUK97690.1"/>
    </source>
</evidence>
<dbReference type="InterPro" id="IPR002052">
    <property type="entry name" value="DNA_methylase_N6_adenine_CS"/>
</dbReference>
<evidence type="ECO:0000256" key="3">
    <source>
        <dbReference type="ARBA" id="ARBA00022679"/>
    </source>
</evidence>
<keyword evidence="4" id="KW-0949">S-adenosyl-L-methionine</keyword>
<dbReference type="GO" id="GO:0003677">
    <property type="term" value="F:DNA binding"/>
    <property type="evidence" value="ECO:0007669"/>
    <property type="project" value="UniProtKB-KW"/>
</dbReference>
<evidence type="ECO:0000256" key="2">
    <source>
        <dbReference type="ARBA" id="ARBA00022603"/>
    </source>
</evidence>